<dbReference type="InterPro" id="IPR016187">
    <property type="entry name" value="CTDL_fold"/>
</dbReference>
<dbReference type="AlphaFoldDB" id="A0A2T2YJ21"/>
<feature type="domain" description="Sulfatase-modifying factor enzyme-like" evidence="1">
    <location>
        <begin position="56"/>
        <end position="298"/>
    </location>
</feature>
<protein>
    <submittedName>
        <fullName evidence="2">Sulfatase-modifying factor protein</fullName>
    </submittedName>
</protein>
<organism evidence="2 3">
    <name type="scientific">Adhaeribacter arboris</name>
    <dbReference type="NCBI Taxonomy" id="2072846"/>
    <lineage>
        <taxon>Bacteria</taxon>
        <taxon>Pseudomonadati</taxon>
        <taxon>Bacteroidota</taxon>
        <taxon>Cytophagia</taxon>
        <taxon>Cytophagales</taxon>
        <taxon>Hymenobacteraceae</taxon>
        <taxon>Adhaeribacter</taxon>
    </lineage>
</organism>
<comment type="caution">
    <text evidence="2">The sequence shown here is derived from an EMBL/GenBank/DDBJ whole genome shotgun (WGS) entry which is preliminary data.</text>
</comment>
<dbReference type="GO" id="GO:0120147">
    <property type="term" value="F:formylglycine-generating oxidase activity"/>
    <property type="evidence" value="ECO:0007669"/>
    <property type="project" value="TreeGrafter"/>
</dbReference>
<evidence type="ECO:0000259" key="1">
    <source>
        <dbReference type="Pfam" id="PF03781"/>
    </source>
</evidence>
<dbReference type="RefSeq" id="WP_106931681.1">
    <property type="nucleotide sequence ID" value="NZ_PYFT01000001.1"/>
</dbReference>
<reference evidence="2 3" key="1">
    <citation type="submission" date="2018-03" db="EMBL/GenBank/DDBJ databases">
        <title>Adhaeribacter sp. HMF7605 Genome sequencing and assembly.</title>
        <authorList>
            <person name="Kang H."/>
            <person name="Kang J."/>
            <person name="Cha I."/>
            <person name="Kim H."/>
            <person name="Joh K."/>
        </authorList>
    </citation>
    <scope>NUCLEOTIDE SEQUENCE [LARGE SCALE GENOMIC DNA]</scope>
    <source>
        <strain evidence="2 3">HMF7605</strain>
    </source>
</reference>
<dbReference type="InterPro" id="IPR005532">
    <property type="entry name" value="SUMF_dom"/>
</dbReference>
<evidence type="ECO:0000313" key="3">
    <source>
        <dbReference type="Proteomes" id="UP000240357"/>
    </source>
</evidence>
<evidence type="ECO:0000313" key="2">
    <source>
        <dbReference type="EMBL" id="PSR55502.1"/>
    </source>
</evidence>
<dbReference type="Pfam" id="PF03781">
    <property type="entry name" value="FGE-sulfatase"/>
    <property type="match status" value="1"/>
</dbReference>
<sequence length="346" mass="39011">MNLHKFITSGAVTVILLVAAGFTNKQPLPNSVANSFQEDKFDPYRETIPGTKVSFELVPIKGGEFRMGSPATEAKRKPDEGPQHKVKIEPFWMGKYEVTWDEFEIFVYKEIEKQSMNASSMAATGPSDAVSRPSPPYLDMTFGMGKSGFPAINMTQFGALTYCKWLTAKTGHFYRLPTEAEWEYACRAGATTAYSFGDDPTGLDEYSWNFNNSNAGTKKVGSKKPNAWGLYDMHGNVAEWTLDQYDPNFYAQFAKATATNPWLKPTKLYAHTLRGGSWDDDPDALRSAARQFSKPVWKQRDPQIPKSQWWFTDASFVGFRVVRPLKQPSAEEIAKYWSEPIKDYGS</sequence>
<proteinExistence type="predicted"/>
<keyword evidence="3" id="KW-1185">Reference proteome</keyword>
<dbReference type="Gene3D" id="3.90.1580.10">
    <property type="entry name" value="paralog of FGE (formylglycine-generating enzyme)"/>
    <property type="match status" value="1"/>
</dbReference>
<gene>
    <name evidence="2" type="ORF">AHMF7605_19315</name>
</gene>
<dbReference type="PANTHER" id="PTHR23150:SF19">
    <property type="entry name" value="FORMYLGLYCINE-GENERATING ENZYME"/>
    <property type="match status" value="1"/>
</dbReference>
<dbReference type="PANTHER" id="PTHR23150">
    <property type="entry name" value="SULFATASE MODIFYING FACTOR 1, 2"/>
    <property type="match status" value="1"/>
</dbReference>
<dbReference type="SUPFAM" id="SSF56436">
    <property type="entry name" value="C-type lectin-like"/>
    <property type="match status" value="1"/>
</dbReference>
<dbReference type="EMBL" id="PYFT01000001">
    <property type="protein sequence ID" value="PSR55502.1"/>
    <property type="molecule type" value="Genomic_DNA"/>
</dbReference>
<dbReference type="InterPro" id="IPR051043">
    <property type="entry name" value="Sulfatase_Mod_Factor_Kinase"/>
</dbReference>
<accession>A0A2T2YJ21</accession>
<dbReference type="InterPro" id="IPR042095">
    <property type="entry name" value="SUMF_sf"/>
</dbReference>
<dbReference type="OrthoDB" id="1491336at2"/>
<name>A0A2T2YJ21_9BACT</name>
<dbReference type="Proteomes" id="UP000240357">
    <property type="component" value="Unassembled WGS sequence"/>
</dbReference>